<evidence type="ECO:0000256" key="3">
    <source>
        <dbReference type="ARBA" id="ARBA00022801"/>
    </source>
</evidence>
<dbReference type="AlphaFoldDB" id="G4Q9R9"/>
<evidence type="ECO:0000256" key="5">
    <source>
        <dbReference type="HAMAP-Rule" id="MF_00378"/>
    </source>
</evidence>
<keyword evidence="4 5" id="KW-0269">Exonuclease</keyword>
<comment type="subcellular location">
    <subcellularLocation>
        <location evidence="5 6">Cytoplasm</location>
    </subcellularLocation>
</comment>
<evidence type="ECO:0000256" key="2">
    <source>
        <dbReference type="ARBA" id="ARBA00022722"/>
    </source>
</evidence>
<reference key="1">
    <citation type="submission" date="2011-09" db="EMBL/GenBank/DDBJ databases">
        <title>Genomic characterization of the Taylorella genus.</title>
        <authorList>
            <person name="Hebert L."/>
            <person name="Moumen B."/>
            <person name="Pons N."/>
            <person name="Duquesne F."/>
            <person name="Breuil M.-F."/>
            <person name="Goux D."/>
            <person name="Batto J.-M."/>
            <person name="Renault P."/>
            <person name="Laugier C."/>
            <person name="Petry S."/>
        </authorList>
    </citation>
    <scope>NUCLEOTIDE SEQUENCE</scope>
    <source>
        <strain>MCE3</strain>
    </source>
</reference>
<dbReference type="GO" id="GO:0008855">
    <property type="term" value="F:exodeoxyribonuclease VII activity"/>
    <property type="evidence" value="ECO:0007669"/>
    <property type="project" value="UniProtKB-UniRule"/>
</dbReference>
<organism evidence="9 10">
    <name type="scientific">Taylorella asinigenitalis (strain MCE3)</name>
    <dbReference type="NCBI Taxonomy" id="1008459"/>
    <lineage>
        <taxon>Bacteria</taxon>
        <taxon>Pseudomonadati</taxon>
        <taxon>Pseudomonadota</taxon>
        <taxon>Betaproteobacteria</taxon>
        <taxon>Burkholderiales</taxon>
        <taxon>Alcaligenaceae</taxon>
        <taxon>Taylorella</taxon>
    </lineage>
</organism>
<keyword evidence="3 5" id="KW-0378">Hydrolase</keyword>
<dbReference type="HOGENOM" id="CLU_023625_3_1_4"/>
<evidence type="ECO:0000256" key="1">
    <source>
        <dbReference type="ARBA" id="ARBA00022490"/>
    </source>
</evidence>
<protein>
    <recommendedName>
        <fullName evidence="5">Exodeoxyribonuclease 7 large subunit</fullName>
        <ecNumber evidence="5">3.1.11.6</ecNumber>
    </recommendedName>
    <alternativeName>
        <fullName evidence="5">Exodeoxyribonuclease VII large subunit</fullName>
        <shortName evidence="5">Exonuclease VII large subunit</shortName>
    </alternativeName>
</protein>
<dbReference type="Pfam" id="PF13742">
    <property type="entry name" value="tRNA_anti_2"/>
    <property type="match status" value="1"/>
</dbReference>
<dbReference type="OrthoDB" id="9802795at2"/>
<dbReference type="GO" id="GO:0005737">
    <property type="term" value="C:cytoplasm"/>
    <property type="evidence" value="ECO:0007669"/>
    <property type="project" value="UniProtKB-SubCell"/>
</dbReference>
<keyword evidence="2 5" id="KW-0540">Nuclease</keyword>
<comment type="function">
    <text evidence="5">Bidirectionally degrades single-stranded DNA into large acid-insoluble oligonucleotides, which are then degraded further into small acid-soluble oligonucleotides.</text>
</comment>
<dbReference type="RefSeq" id="WP_014111581.1">
    <property type="nucleotide sequence ID" value="NC_016043.1"/>
</dbReference>
<dbReference type="GO" id="GO:0006308">
    <property type="term" value="P:DNA catabolic process"/>
    <property type="evidence" value="ECO:0007669"/>
    <property type="project" value="UniProtKB-UniRule"/>
</dbReference>
<evidence type="ECO:0000256" key="6">
    <source>
        <dbReference type="RuleBase" id="RU004355"/>
    </source>
</evidence>
<accession>G4Q9R9</accession>
<evidence type="ECO:0000259" key="8">
    <source>
        <dbReference type="Pfam" id="PF13742"/>
    </source>
</evidence>
<feature type="domain" description="OB-fold nucleic acid binding" evidence="8">
    <location>
        <begin position="10"/>
        <end position="103"/>
    </location>
</feature>
<dbReference type="KEGG" id="tas:TASI_0916"/>
<proteinExistence type="inferred from homology"/>
<sequence>MPENQQLEPITVSEFLNKLNLSLKNNFKDILVVGELSGFKVYSSGHAYFSLKDKSDALVKCVMFHFHKRGVNFVPKDGLEVSINAEANIYFPRGDLQLVVSKITEHGRGSLYEQFEALKRKLDSEGVFNKKQDRPLPLPFVRSVGVVSSLGAAALHDVLTTLKRRTPHINITIYPSLVQGEMAPEKLISALLRADQENHEAILLVRGGGSIEDLWAFNDEKLARTISELKTFIISGVGHEVDFTISDLVANHRAPTPTAAAEIVSQSTMQYLNDIGTLINTLHKFKENQINNRYQKLDILTAKLVSPEIYLKIQTHNLLSLKQSLIERVSKIESQKRTQLKDLQKDLNFEIQTKARDFSKRLALAVSGLIFPSSIYAQNNDKLNGLVSQLQLLHDKHRSIHMSRLKSVFTNLNSEFEKKLMVCRNIATQLISNLKAYNPKGVLSRGFSIVYDSEGKLIKSAHEVGIGDLIKIEFVDSELQAEAISKNN</sequence>
<dbReference type="STRING" id="1008459.TASI_0916"/>
<dbReference type="NCBIfam" id="TIGR00237">
    <property type="entry name" value="xseA"/>
    <property type="match status" value="1"/>
</dbReference>
<comment type="similarity">
    <text evidence="5 6">Belongs to the XseA family.</text>
</comment>
<gene>
    <name evidence="5" type="primary">xseA</name>
    <name evidence="9" type="ordered locus">TASI_0916</name>
</gene>
<dbReference type="InterPro" id="IPR020579">
    <property type="entry name" value="Exonuc_VII_lsu_C"/>
</dbReference>
<dbReference type="HAMAP" id="MF_00378">
    <property type="entry name" value="Exonuc_7_L"/>
    <property type="match status" value="1"/>
</dbReference>
<dbReference type="EMBL" id="CP003059">
    <property type="protein sequence ID" value="AEP36685.1"/>
    <property type="molecule type" value="Genomic_DNA"/>
</dbReference>
<keyword evidence="10" id="KW-1185">Reference proteome</keyword>
<evidence type="ECO:0000313" key="9">
    <source>
        <dbReference type="EMBL" id="AEP36685.1"/>
    </source>
</evidence>
<dbReference type="CDD" id="cd04489">
    <property type="entry name" value="ExoVII_LU_OBF"/>
    <property type="match status" value="1"/>
</dbReference>
<dbReference type="eggNOG" id="COG1570">
    <property type="taxonomic scope" value="Bacteria"/>
</dbReference>
<dbReference type="GO" id="GO:0009318">
    <property type="term" value="C:exodeoxyribonuclease VII complex"/>
    <property type="evidence" value="ECO:0007669"/>
    <property type="project" value="UniProtKB-UniRule"/>
</dbReference>
<comment type="subunit">
    <text evidence="5">Heterooligomer composed of large and small subunits.</text>
</comment>
<dbReference type="EC" id="3.1.11.6" evidence="5"/>
<dbReference type="InterPro" id="IPR025824">
    <property type="entry name" value="OB-fold_nuc-bd_dom"/>
</dbReference>
<dbReference type="Proteomes" id="UP000009284">
    <property type="component" value="Chromosome"/>
</dbReference>
<evidence type="ECO:0000313" key="10">
    <source>
        <dbReference type="Proteomes" id="UP000009284"/>
    </source>
</evidence>
<evidence type="ECO:0000259" key="7">
    <source>
        <dbReference type="Pfam" id="PF02601"/>
    </source>
</evidence>
<dbReference type="PANTHER" id="PTHR30008:SF0">
    <property type="entry name" value="EXODEOXYRIBONUCLEASE 7 LARGE SUBUNIT"/>
    <property type="match status" value="1"/>
</dbReference>
<dbReference type="PANTHER" id="PTHR30008">
    <property type="entry name" value="EXODEOXYRIBONUCLEASE 7 LARGE SUBUNIT"/>
    <property type="match status" value="1"/>
</dbReference>
<dbReference type="InterPro" id="IPR003753">
    <property type="entry name" value="Exonuc_VII_L"/>
</dbReference>
<feature type="domain" description="Exonuclease VII large subunit C-terminal" evidence="7">
    <location>
        <begin position="128"/>
        <end position="481"/>
    </location>
</feature>
<dbReference type="GO" id="GO:0003676">
    <property type="term" value="F:nucleic acid binding"/>
    <property type="evidence" value="ECO:0007669"/>
    <property type="project" value="InterPro"/>
</dbReference>
<evidence type="ECO:0000256" key="4">
    <source>
        <dbReference type="ARBA" id="ARBA00022839"/>
    </source>
</evidence>
<keyword evidence="1 5" id="KW-0963">Cytoplasm</keyword>
<comment type="catalytic activity">
    <reaction evidence="5 6">
        <text>Exonucleolytic cleavage in either 5'- to 3'- or 3'- to 5'-direction to yield nucleoside 5'-phosphates.</text>
        <dbReference type="EC" id="3.1.11.6"/>
    </reaction>
</comment>
<reference evidence="9 10" key="2">
    <citation type="journal article" date="2012" name="PLoS ONE">
        <title>Genomic characterization of the taylorella genus.</title>
        <authorList>
            <person name="Hebert L."/>
            <person name="Moumen B."/>
            <person name="Pons N."/>
            <person name="Duquesne F."/>
            <person name="Breuil M.F."/>
            <person name="Goux D."/>
            <person name="Batto J.M."/>
            <person name="Laugier C."/>
            <person name="Renault P."/>
            <person name="Petry S."/>
        </authorList>
    </citation>
    <scope>NUCLEOTIDE SEQUENCE [LARGE SCALE GENOMIC DNA]</scope>
    <source>
        <strain evidence="9 10">MCE3</strain>
    </source>
</reference>
<name>G4Q9R9_TAYAM</name>
<dbReference type="Pfam" id="PF02601">
    <property type="entry name" value="Exonuc_VII_L"/>
    <property type="match status" value="1"/>
</dbReference>